<evidence type="ECO:0000259" key="2">
    <source>
        <dbReference type="Pfam" id="PF12680"/>
    </source>
</evidence>
<dbReference type="Pfam" id="PF12680">
    <property type="entry name" value="SnoaL_2"/>
    <property type="match status" value="1"/>
</dbReference>
<dbReference type="Proteomes" id="UP000199071">
    <property type="component" value="Unassembled WGS sequence"/>
</dbReference>
<keyword evidence="3" id="KW-0413">Isomerase</keyword>
<accession>A0A1G6DT36</accession>
<gene>
    <name evidence="3" type="ORF">SAMN02982931_03729</name>
</gene>
<dbReference type="InterPro" id="IPR032710">
    <property type="entry name" value="NTF2-like_dom_sf"/>
</dbReference>
<sequence length="148" mass="16759">MRSRLAVLAAVILAVVFVASPAAASDVDDIRARLEQWTDDFNAGRADEACDLFSSEAISSYRGQPERSYDEICALLRKSIADPANDYHYELDLREIIVEGDLAVVRLTWTLFISPLNITSVEPGMDIFRREADGKWRIIRYLAYEEEL</sequence>
<reference evidence="3 4" key="1">
    <citation type="submission" date="2016-10" db="EMBL/GenBank/DDBJ databases">
        <authorList>
            <person name="de Groot N.N."/>
        </authorList>
    </citation>
    <scope>NUCLEOTIDE SEQUENCE [LARGE SCALE GENOMIC DNA]</scope>
    <source>
        <strain evidence="3 4">ATCC 35022</strain>
    </source>
</reference>
<dbReference type="OrthoDB" id="7375616at2"/>
<protein>
    <submittedName>
        <fullName evidence="3">Steroid delta-isomerase</fullName>
    </submittedName>
</protein>
<feature type="domain" description="SnoaL-like" evidence="2">
    <location>
        <begin position="35"/>
        <end position="137"/>
    </location>
</feature>
<dbReference type="SUPFAM" id="SSF54427">
    <property type="entry name" value="NTF2-like"/>
    <property type="match status" value="1"/>
</dbReference>
<dbReference type="AlphaFoldDB" id="A0A1G6DT36"/>
<dbReference type="STRING" id="665467.SAMN02982931_03729"/>
<keyword evidence="4" id="KW-1185">Reference proteome</keyword>
<dbReference type="Gene3D" id="3.10.450.50">
    <property type="match status" value="1"/>
</dbReference>
<dbReference type="InterPro" id="IPR037401">
    <property type="entry name" value="SnoaL-like"/>
</dbReference>
<dbReference type="GO" id="GO:0016853">
    <property type="term" value="F:isomerase activity"/>
    <property type="evidence" value="ECO:0007669"/>
    <property type="project" value="UniProtKB-KW"/>
</dbReference>
<dbReference type="RefSeq" id="WP_090878711.1">
    <property type="nucleotide sequence ID" value="NZ_FMXQ01000008.1"/>
</dbReference>
<organism evidence="3 4">
    <name type="scientific">Bauldia litoralis</name>
    <dbReference type="NCBI Taxonomy" id="665467"/>
    <lineage>
        <taxon>Bacteria</taxon>
        <taxon>Pseudomonadati</taxon>
        <taxon>Pseudomonadota</taxon>
        <taxon>Alphaproteobacteria</taxon>
        <taxon>Hyphomicrobiales</taxon>
        <taxon>Kaistiaceae</taxon>
        <taxon>Bauldia</taxon>
    </lineage>
</organism>
<feature type="chain" id="PRO_5011431913" evidence="1">
    <location>
        <begin position="25"/>
        <end position="148"/>
    </location>
</feature>
<keyword evidence="1" id="KW-0732">Signal</keyword>
<evidence type="ECO:0000256" key="1">
    <source>
        <dbReference type="SAM" id="SignalP"/>
    </source>
</evidence>
<proteinExistence type="predicted"/>
<name>A0A1G6DT36_9HYPH</name>
<dbReference type="EMBL" id="FMXQ01000008">
    <property type="protein sequence ID" value="SDB48288.1"/>
    <property type="molecule type" value="Genomic_DNA"/>
</dbReference>
<evidence type="ECO:0000313" key="3">
    <source>
        <dbReference type="EMBL" id="SDB48288.1"/>
    </source>
</evidence>
<evidence type="ECO:0000313" key="4">
    <source>
        <dbReference type="Proteomes" id="UP000199071"/>
    </source>
</evidence>
<feature type="signal peptide" evidence="1">
    <location>
        <begin position="1"/>
        <end position="24"/>
    </location>
</feature>